<feature type="region of interest" description="Disordered" evidence="4">
    <location>
        <begin position="541"/>
        <end position="565"/>
    </location>
</feature>
<feature type="compositionally biased region" description="Basic residues" evidence="4">
    <location>
        <begin position="999"/>
        <end position="1011"/>
    </location>
</feature>
<feature type="region of interest" description="Disordered" evidence="4">
    <location>
        <begin position="912"/>
        <end position="932"/>
    </location>
</feature>
<dbReference type="AlphaFoldDB" id="A0A136J9F3"/>
<evidence type="ECO:0000259" key="6">
    <source>
        <dbReference type="Pfam" id="PF08170"/>
    </source>
</evidence>
<dbReference type="InParanoid" id="A0A136J9F3"/>
<keyword evidence="9" id="KW-1185">Reference proteome</keyword>
<dbReference type="Proteomes" id="UP000070501">
    <property type="component" value="Unassembled WGS sequence"/>
</dbReference>
<dbReference type="Pfam" id="PF22770">
    <property type="entry name" value="POP1_C"/>
    <property type="match status" value="1"/>
</dbReference>
<evidence type="ECO:0000313" key="9">
    <source>
        <dbReference type="Proteomes" id="UP000070501"/>
    </source>
</evidence>
<feature type="region of interest" description="Disordered" evidence="4">
    <location>
        <begin position="792"/>
        <end position="812"/>
    </location>
</feature>
<feature type="region of interest" description="Disordered" evidence="4">
    <location>
        <begin position="153"/>
        <end position="191"/>
    </location>
</feature>
<feature type="compositionally biased region" description="Pro residues" evidence="4">
    <location>
        <begin position="913"/>
        <end position="924"/>
    </location>
</feature>
<feature type="domain" description="Pop1 N-terminal" evidence="5">
    <location>
        <begin position="114"/>
        <end position="319"/>
    </location>
</feature>
<organism evidence="8 9">
    <name type="scientific">Microdochium bolleyi</name>
    <dbReference type="NCBI Taxonomy" id="196109"/>
    <lineage>
        <taxon>Eukaryota</taxon>
        <taxon>Fungi</taxon>
        <taxon>Dikarya</taxon>
        <taxon>Ascomycota</taxon>
        <taxon>Pezizomycotina</taxon>
        <taxon>Sordariomycetes</taxon>
        <taxon>Xylariomycetidae</taxon>
        <taxon>Xylariales</taxon>
        <taxon>Microdochiaceae</taxon>
        <taxon>Microdochium</taxon>
    </lineage>
</organism>
<dbReference type="InterPro" id="IPR009723">
    <property type="entry name" value="Pop1_N"/>
</dbReference>
<dbReference type="PANTHER" id="PTHR22731">
    <property type="entry name" value="RIBONUCLEASES P/MRP PROTEIN SUBUNIT POP1"/>
    <property type="match status" value="1"/>
</dbReference>
<evidence type="ECO:0000259" key="5">
    <source>
        <dbReference type="Pfam" id="PF06978"/>
    </source>
</evidence>
<evidence type="ECO:0000256" key="1">
    <source>
        <dbReference type="ARBA" id="ARBA00004123"/>
    </source>
</evidence>
<feature type="compositionally biased region" description="Low complexity" evidence="4">
    <location>
        <begin position="55"/>
        <end position="66"/>
    </location>
</feature>
<evidence type="ECO:0000256" key="4">
    <source>
        <dbReference type="SAM" id="MobiDB-lite"/>
    </source>
</evidence>
<feature type="compositionally biased region" description="Basic residues" evidence="4">
    <location>
        <begin position="153"/>
        <end position="167"/>
    </location>
</feature>
<evidence type="ECO:0000259" key="7">
    <source>
        <dbReference type="Pfam" id="PF22770"/>
    </source>
</evidence>
<keyword evidence="2" id="KW-0819">tRNA processing</keyword>
<feature type="compositionally biased region" description="Basic and acidic residues" evidence="4">
    <location>
        <begin position="799"/>
        <end position="810"/>
    </location>
</feature>
<protein>
    <submittedName>
        <fullName evidence="8">Ribonucleases P/MRP protein subunit POP1-domain-containing protein</fullName>
    </submittedName>
</protein>
<proteinExistence type="predicted"/>
<dbReference type="Pfam" id="PF06978">
    <property type="entry name" value="POP1_N"/>
    <property type="match status" value="1"/>
</dbReference>
<dbReference type="GO" id="GO:0000172">
    <property type="term" value="C:ribonuclease MRP complex"/>
    <property type="evidence" value="ECO:0007669"/>
    <property type="project" value="InterPro"/>
</dbReference>
<dbReference type="GO" id="GO:0005655">
    <property type="term" value="C:nucleolar ribonuclease P complex"/>
    <property type="evidence" value="ECO:0007669"/>
    <property type="project" value="InterPro"/>
</dbReference>
<sequence>MGPGTNNKNSNEPRAQERKRPPQGSLEATAPKRAKSHNGTSTHKAVPIHHKKGVPRSTPSGTSTPTAQKKGHNGGGGPPNGRPGARPNMRDVRAIAVSKADPAVQDGQLNVQSFLDARSFELKALTESMRRTKASSTSRAFQIVPITLRRRTAAHNHKRVPKRLQPRAKREMKQDNTPTVNSKTRKPGSTRNRLRAENARKLGLLARRKKLLKLKTNPAGDNRTISLRAARPKIRRNTLNDPVVTNRKFRRRQIHKTWLPTHLWHTKRARMTEPSKPLWRFAIPLTPSNKSYRPTHRAQFERGAMAWDMSFISTIGLAGRLSGVRNVLKGLGLNQDSLWNDRGARWRTGAVHWSGLLKKQSNSKTSVLAPTTIVWSPAVEFEDEDVEKQQRRLFLRVHPSVFLETFNEILRLARTNNPQPYVEDLRYEIGAIDLVGPSSTEALMAVFKPHASDATHPLAQKFQSLTGLKDPASLPLGSMFAFSAVDPRLSYPYQPRRVAPAEPFGAQQHGNLYEILSAFHQEPARSEMALFDRDARFKASQLPSQKSINRRKTKGAPGAPLKVTSDDPPLPILALASRHLTDPQSPGSWTVLLPWKCVLPFWYCLMHYPLSTGGNPQFGGQDELRQLSFERGLPWFPGDVPGTEAGNAWELEQRDLRLKKWQRMPKGKRHNYETLNLGGGRKGEIGDGWSCAYEKLFRGKVPQDEPEPSTGNKDVDMADAENCEKEKAVTAAPSNPLADISYIPKSTFSNLLKQVPATPMPPRTLVTVRIRMITKGTPISCARIYRLPTGGPELLQTSQEHDPSSMDVDRTSQATVADVPASIPLPGQQQPSRSLVPAPADLYEQWLSLLPHHKNKQHHQPQQQQPSNSIRKNTPLTVEDRQRLIAQQLIAPVLALNGSGAAPSASAAFFPPHSAPPGSAPPPASSLLSTGHPMCPDEHDLIGFVTKGEFNLRDGRGEGIASLSAVMAAEELRRYHGTNTTTTEEEQEDVDDKEAQKMKNGKKRRKTKPPAKAKADMRNSVATRLCVVRNAGEDVGRLARWELVGL</sequence>
<dbReference type="GO" id="GO:0001682">
    <property type="term" value="P:tRNA 5'-leader removal"/>
    <property type="evidence" value="ECO:0007669"/>
    <property type="project" value="InterPro"/>
</dbReference>
<keyword evidence="3" id="KW-0539">Nucleus</keyword>
<dbReference type="OrthoDB" id="442863at2759"/>
<feature type="compositionally biased region" description="Acidic residues" evidence="4">
    <location>
        <begin position="983"/>
        <end position="992"/>
    </location>
</feature>
<evidence type="ECO:0000256" key="2">
    <source>
        <dbReference type="ARBA" id="ARBA00022694"/>
    </source>
</evidence>
<dbReference type="STRING" id="196109.A0A136J9F3"/>
<feature type="domain" description="POPLD" evidence="6">
    <location>
        <begin position="588"/>
        <end position="692"/>
    </location>
</feature>
<evidence type="ECO:0000313" key="8">
    <source>
        <dbReference type="EMBL" id="KXJ93804.1"/>
    </source>
</evidence>
<feature type="region of interest" description="Disordered" evidence="4">
    <location>
        <begin position="975"/>
        <end position="1017"/>
    </location>
</feature>
<dbReference type="EMBL" id="KQ964247">
    <property type="protein sequence ID" value="KXJ93804.1"/>
    <property type="molecule type" value="Genomic_DNA"/>
</dbReference>
<dbReference type="Pfam" id="PF08170">
    <property type="entry name" value="POPLD"/>
    <property type="match status" value="1"/>
</dbReference>
<reference evidence="9" key="1">
    <citation type="submission" date="2016-02" db="EMBL/GenBank/DDBJ databases">
        <title>Draft genome sequence of Microdochium bolleyi, a fungal endophyte of beachgrass.</title>
        <authorList>
            <consortium name="DOE Joint Genome Institute"/>
            <person name="David A.S."/>
            <person name="May G."/>
            <person name="Haridas S."/>
            <person name="Lim J."/>
            <person name="Wang M."/>
            <person name="Labutti K."/>
            <person name="Lipzen A."/>
            <person name="Barry K."/>
            <person name="Grigoriev I.V."/>
        </authorList>
    </citation>
    <scope>NUCLEOTIDE SEQUENCE [LARGE SCALE GENOMIC DNA]</scope>
    <source>
        <strain evidence="9">J235TASD1</strain>
    </source>
</reference>
<dbReference type="FunCoup" id="A0A136J9F3">
    <property type="interactions" value="98"/>
</dbReference>
<comment type="subcellular location">
    <subcellularLocation>
        <location evidence="1">Nucleus</location>
    </subcellularLocation>
</comment>
<feature type="region of interest" description="Disordered" evidence="4">
    <location>
        <begin position="1"/>
        <end position="88"/>
    </location>
</feature>
<evidence type="ECO:0000256" key="3">
    <source>
        <dbReference type="ARBA" id="ARBA00023242"/>
    </source>
</evidence>
<name>A0A136J9F3_9PEZI</name>
<dbReference type="InterPro" id="IPR012590">
    <property type="entry name" value="POPLD_dom"/>
</dbReference>
<dbReference type="InterPro" id="IPR039182">
    <property type="entry name" value="Pop1"/>
</dbReference>
<dbReference type="InterPro" id="IPR055079">
    <property type="entry name" value="POP1_C"/>
</dbReference>
<feature type="domain" description="POP1 C-terminal" evidence="7">
    <location>
        <begin position="765"/>
        <end position="1043"/>
    </location>
</feature>
<gene>
    <name evidence="8" type="ORF">Micbo1qcDRAFT_231449</name>
</gene>
<dbReference type="PANTHER" id="PTHR22731:SF3">
    <property type="entry name" value="RIBONUCLEASES P_MRP PROTEIN SUBUNIT POP1"/>
    <property type="match status" value="1"/>
</dbReference>
<feature type="compositionally biased region" description="Polar residues" evidence="4">
    <location>
        <begin position="1"/>
        <end position="13"/>
    </location>
</feature>
<accession>A0A136J9F3</accession>